<keyword evidence="2" id="KW-0328">Glycosyltransferase</keyword>
<dbReference type="EC" id="2.4.-.-" evidence="2"/>
<dbReference type="GO" id="GO:0016757">
    <property type="term" value="F:glycosyltransferase activity"/>
    <property type="evidence" value="ECO:0007669"/>
    <property type="project" value="UniProtKB-KW"/>
</dbReference>
<dbReference type="InterPro" id="IPR001173">
    <property type="entry name" value="Glyco_trans_2-like"/>
</dbReference>
<reference evidence="2 3" key="1">
    <citation type="submission" date="2024-05" db="EMBL/GenBank/DDBJ databases">
        <title>Genome sequencing of Marine Estuary Bacteria, Shewanella vesiculosa and S. baltica, and Pseudomonas syringae.</title>
        <authorList>
            <person name="Gurung A."/>
            <person name="Maclea K.S."/>
        </authorList>
    </citation>
    <scope>NUCLEOTIDE SEQUENCE [LARGE SCALE GENOMIC DNA]</scope>
    <source>
        <strain evidence="2 3">1A</strain>
    </source>
</reference>
<proteinExistence type="predicted"/>
<comment type="caution">
    <text evidence="2">The sequence shown here is derived from an EMBL/GenBank/DDBJ whole genome shotgun (WGS) entry which is preliminary data.</text>
</comment>
<keyword evidence="3" id="KW-1185">Reference proteome</keyword>
<protein>
    <submittedName>
        <fullName evidence="2">Glycosyltransferase</fullName>
        <ecNumber evidence="2">2.4.-.-</ecNumber>
    </submittedName>
</protein>
<name>A0ABV0FIT9_9GAMM</name>
<keyword evidence="2" id="KW-0808">Transferase</keyword>
<dbReference type="SUPFAM" id="SSF53448">
    <property type="entry name" value="Nucleotide-diphospho-sugar transferases"/>
    <property type="match status" value="1"/>
</dbReference>
<dbReference type="Proteomes" id="UP001477278">
    <property type="component" value="Unassembled WGS sequence"/>
</dbReference>
<sequence>MKILLMTTCILDSNTLVDLKRLVDSIKNASDLFFEHVFLLQGNPELTNYDLSFLADNNNYIKHIIYNEGVISLSSARNIMIKYSYSNNLYDDVNVVSFPDDDCWYPQGSLEYLKSIFTNNNEKVIYTRYGSLPSSIDNVPFTNNHSIKNLVSYASSNTTFYDKGLFIKIGIFDERFGVGATYNGGEDTDFAIRALVVNSFKSFCFIDFVLVGHRDPNPIFRYKYFNGSLRVLKIHSSNSFNLKFMYIRKLLVGFIYLLSRKISFIDLITK</sequence>
<evidence type="ECO:0000313" key="3">
    <source>
        <dbReference type="Proteomes" id="UP001477278"/>
    </source>
</evidence>
<dbReference type="InterPro" id="IPR029044">
    <property type="entry name" value="Nucleotide-diphossugar_trans"/>
</dbReference>
<dbReference type="RefSeq" id="WP_347689361.1">
    <property type="nucleotide sequence ID" value="NZ_JBDPZN010000001.1"/>
</dbReference>
<dbReference type="Gene3D" id="3.90.550.10">
    <property type="entry name" value="Spore Coat Polysaccharide Biosynthesis Protein SpsA, Chain A"/>
    <property type="match status" value="1"/>
</dbReference>
<dbReference type="Pfam" id="PF00535">
    <property type="entry name" value="Glycos_transf_2"/>
    <property type="match status" value="1"/>
</dbReference>
<feature type="domain" description="Glycosyltransferase 2-like" evidence="1">
    <location>
        <begin position="18"/>
        <end position="133"/>
    </location>
</feature>
<gene>
    <name evidence="2" type="ORF">ABHN84_00340</name>
</gene>
<accession>A0ABV0FIT9</accession>
<evidence type="ECO:0000259" key="1">
    <source>
        <dbReference type="Pfam" id="PF00535"/>
    </source>
</evidence>
<organism evidence="2 3">
    <name type="scientific">Shewanella vesiculosa</name>
    <dbReference type="NCBI Taxonomy" id="518738"/>
    <lineage>
        <taxon>Bacteria</taxon>
        <taxon>Pseudomonadati</taxon>
        <taxon>Pseudomonadota</taxon>
        <taxon>Gammaproteobacteria</taxon>
        <taxon>Alteromonadales</taxon>
        <taxon>Shewanellaceae</taxon>
        <taxon>Shewanella</taxon>
    </lineage>
</organism>
<evidence type="ECO:0000313" key="2">
    <source>
        <dbReference type="EMBL" id="MEO3680736.1"/>
    </source>
</evidence>
<dbReference type="EMBL" id="JBDPZN010000001">
    <property type="protein sequence ID" value="MEO3680736.1"/>
    <property type="molecule type" value="Genomic_DNA"/>
</dbReference>